<dbReference type="PANTHER" id="PTHR22948">
    <property type="entry name" value="TUDOR DOMAIN CONTAINING PROTEIN"/>
    <property type="match status" value="1"/>
</dbReference>
<evidence type="ECO:0000259" key="6">
    <source>
        <dbReference type="PROSITE" id="PS51644"/>
    </source>
</evidence>
<dbReference type="Proteomes" id="UP000695000">
    <property type="component" value="Unplaced"/>
</dbReference>
<gene>
    <name evidence="8" type="primary">LOC108556377</name>
</gene>
<dbReference type="SUPFAM" id="SSF63748">
    <property type="entry name" value="Tudor/PWWP/MBT"/>
    <property type="match status" value="1"/>
</dbReference>
<dbReference type="CDD" id="cd08824">
    <property type="entry name" value="LOTUS"/>
    <property type="match status" value="1"/>
</dbReference>
<dbReference type="InterPro" id="IPR002999">
    <property type="entry name" value="Tudor"/>
</dbReference>
<evidence type="ECO:0000256" key="3">
    <source>
        <dbReference type="ARBA" id="ARBA00022737"/>
    </source>
</evidence>
<dbReference type="PROSITE" id="PS50304">
    <property type="entry name" value="TUDOR"/>
    <property type="match status" value="1"/>
</dbReference>
<dbReference type="PROSITE" id="PS51644">
    <property type="entry name" value="HTH_OST"/>
    <property type="match status" value="2"/>
</dbReference>
<dbReference type="Gene3D" id="2.30.30.140">
    <property type="match status" value="1"/>
</dbReference>
<dbReference type="PANTHER" id="PTHR22948:SF76">
    <property type="entry name" value="FI20010P1-RELATED"/>
    <property type="match status" value="1"/>
</dbReference>
<evidence type="ECO:0000256" key="4">
    <source>
        <dbReference type="ARBA" id="ARBA00022871"/>
    </source>
</evidence>
<keyword evidence="3" id="KW-0677">Repeat</keyword>
<dbReference type="InterPro" id="IPR041966">
    <property type="entry name" value="LOTUS-like"/>
</dbReference>
<dbReference type="Gene3D" id="3.30.420.610">
    <property type="entry name" value="LOTUS domain-like"/>
    <property type="match status" value="2"/>
</dbReference>
<feature type="domain" description="HTH OST-type" evidence="6">
    <location>
        <begin position="186"/>
        <end position="259"/>
    </location>
</feature>
<dbReference type="GeneID" id="108556377"/>
<feature type="domain" description="Tudor" evidence="5">
    <location>
        <begin position="371"/>
        <end position="429"/>
    </location>
</feature>
<comment type="subcellular location">
    <subcellularLocation>
        <location evidence="1">Cytoplasm</location>
    </subcellularLocation>
</comment>
<proteinExistence type="predicted"/>
<evidence type="ECO:0000256" key="1">
    <source>
        <dbReference type="ARBA" id="ARBA00004496"/>
    </source>
</evidence>
<accession>A0ABM1M047</accession>
<reference evidence="8" key="1">
    <citation type="submission" date="2025-08" db="UniProtKB">
        <authorList>
            <consortium name="RefSeq"/>
        </authorList>
    </citation>
    <scope>IDENTIFICATION</scope>
    <source>
        <tissue evidence="8">Whole Larva</tissue>
    </source>
</reference>
<dbReference type="Gene3D" id="2.40.50.90">
    <property type="match status" value="1"/>
</dbReference>
<keyword evidence="4" id="KW-0221">Differentiation</keyword>
<protein>
    <submittedName>
        <fullName evidence="8">Tudor domain-containing protein 5 isoform X1</fullName>
    </submittedName>
</protein>
<name>A0ABM1M047_NICVS</name>
<feature type="domain" description="HTH OST-type" evidence="6">
    <location>
        <begin position="2"/>
        <end position="77"/>
    </location>
</feature>
<dbReference type="SMART" id="SM00333">
    <property type="entry name" value="TUDOR"/>
    <property type="match status" value="1"/>
</dbReference>
<keyword evidence="2" id="KW-0963">Cytoplasm</keyword>
<dbReference type="CDD" id="cd09972">
    <property type="entry name" value="LOTUS_TDRD_OSKAR"/>
    <property type="match status" value="1"/>
</dbReference>
<keyword evidence="4" id="KW-0744">Spermatogenesis</keyword>
<dbReference type="Pfam" id="PF00567">
    <property type="entry name" value="TUDOR"/>
    <property type="match status" value="1"/>
</dbReference>
<evidence type="ECO:0000313" key="7">
    <source>
        <dbReference type="Proteomes" id="UP000695000"/>
    </source>
</evidence>
<evidence type="ECO:0000313" key="8">
    <source>
        <dbReference type="RefSeq" id="XP_017767947.1"/>
    </source>
</evidence>
<evidence type="ECO:0000259" key="5">
    <source>
        <dbReference type="PROSITE" id="PS50304"/>
    </source>
</evidence>
<dbReference type="InterPro" id="IPR035437">
    <property type="entry name" value="SNase_OB-fold_sf"/>
</dbReference>
<dbReference type="InterPro" id="IPR025605">
    <property type="entry name" value="OST-HTH/LOTUS_dom"/>
</dbReference>
<dbReference type="RefSeq" id="XP_017767947.1">
    <property type="nucleotide sequence ID" value="XM_017912458.1"/>
</dbReference>
<dbReference type="Pfam" id="PF12872">
    <property type="entry name" value="OST-HTH"/>
    <property type="match status" value="2"/>
</dbReference>
<keyword evidence="7" id="KW-1185">Reference proteome</keyword>
<evidence type="ECO:0000256" key="2">
    <source>
        <dbReference type="ARBA" id="ARBA00022490"/>
    </source>
</evidence>
<sequence>MREEECKMLIRAIVTSIPHAIDIRVMAKEFFDTIGHEIPYKQFGFKSLELYLKSIPDVVSVHGTGSFATVSVVCVEKTAHIREMVLKQKQGKRKPFRNNNNHTYINRNNGFRAKPNFRIQTNHYKPIQSKYETQVVQNDTAEVRKEEESDCKEVSDGVEDEVVVVKQNVEKNVKIFIESVKINYNVPNDVQLKLKMLIDSYPNGMWCSNLPIFYRDKFKDNLQYAKYGYISIIHMCSSLPAIFKYQQVNQGDYRLYNINANIVEASETELLKQIEDFNTIYEEDVLSPHVSDFLNEKLLEIIELGSEIEELKLKLPYSEDDYMDIILTEIFDPSKFWFSLMENEEQINNLVYGLNEFCKTHLDKYLVREEDYKVGLYCAVKFQNIFHRAKIISVTSVNDSVQVFYIDYGTFLWLPKEQICYLHKSFAKMPAQALRGCLANIQPLNRNTRWDSKATQNFIQLAVNRRLVANIQRVQDGYYELIIADTNGPKDIYINDSLVLNGHGLFNHQCVCEKEQIEIALHEDNVPNVSDIHLYPTFEDLESGQMPNFMELCTILNVGVPYNSIFPKYFEARCAKLDLVQQFKDFLIKK</sequence>
<organism evidence="7 8">
    <name type="scientific">Nicrophorus vespilloides</name>
    <name type="common">Boreal carrion beetle</name>
    <dbReference type="NCBI Taxonomy" id="110193"/>
    <lineage>
        <taxon>Eukaryota</taxon>
        <taxon>Metazoa</taxon>
        <taxon>Ecdysozoa</taxon>
        <taxon>Arthropoda</taxon>
        <taxon>Hexapoda</taxon>
        <taxon>Insecta</taxon>
        <taxon>Pterygota</taxon>
        <taxon>Neoptera</taxon>
        <taxon>Endopterygota</taxon>
        <taxon>Coleoptera</taxon>
        <taxon>Polyphaga</taxon>
        <taxon>Staphyliniformia</taxon>
        <taxon>Silphidae</taxon>
        <taxon>Nicrophorinae</taxon>
        <taxon>Nicrophorus</taxon>
    </lineage>
</organism>
<dbReference type="InterPro" id="IPR050621">
    <property type="entry name" value="Tudor_domain_containing"/>
</dbReference>